<dbReference type="Gene3D" id="3.30.420.10">
    <property type="entry name" value="Ribonuclease H-like superfamily/Ribonuclease H"/>
    <property type="match status" value="1"/>
</dbReference>
<dbReference type="RefSeq" id="WP_052775427.1">
    <property type="nucleotide sequence ID" value="NZ_FAYN01000043.1"/>
</dbReference>
<keyword evidence="1" id="KW-0540">Nuclease</keyword>
<dbReference type="Pfam" id="PF00929">
    <property type="entry name" value="RNase_T"/>
    <property type="match status" value="1"/>
</dbReference>
<gene>
    <name evidence="1" type="ORF">F0E85_01740</name>
</gene>
<dbReference type="GO" id="GO:0003676">
    <property type="term" value="F:nucleic acid binding"/>
    <property type="evidence" value="ECO:0007669"/>
    <property type="project" value="InterPro"/>
</dbReference>
<protein>
    <submittedName>
        <fullName evidence="1">3'-5' exonuclease</fullName>
    </submittedName>
</protein>
<dbReference type="EMBL" id="AAKCQV010000002">
    <property type="protein sequence ID" value="ECQ7360337.1"/>
    <property type="molecule type" value="Genomic_DNA"/>
</dbReference>
<name>A0A5Y8XH41_CAMCO</name>
<dbReference type="GO" id="GO:0004527">
    <property type="term" value="F:exonuclease activity"/>
    <property type="evidence" value="ECO:0007669"/>
    <property type="project" value="UniProtKB-KW"/>
</dbReference>
<dbReference type="CDD" id="cd06127">
    <property type="entry name" value="DEDDh"/>
    <property type="match status" value="1"/>
</dbReference>
<evidence type="ECO:0000313" key="1">
    <source>
        <dbReference type="EMBL" id="ECQ7360337.1"/>
    </source>
</evidence>
<dbReference type="GO" id="GO:0006259">
    <property type="term" value="P:DNA metabolic process"/>
    <property type="evidence" value="ECO:0007669"/>
    <property type="project" value="UniProtKB-ARBA"/>
</dbReference>
<keyword evidence="1" id="KW-0378">Hydrolase</keyword>
<keyword evidence="1" id="KW-0269">Exonuclease</keyword>
<dbReference type="AlphaFoldDB" id="A0A5Y8XH41"/>
<sequence length="300" mass="36366">MENYDIDIYGNPIKVKKPSREFKGQSLIYFPKSYVVIDLETTGFDPKCNEILEIVALRYENNEKIAEFSKLIKVSFLPSFITEFTGINEDMIKNCKDLNSEKFLKTIYWFKQIIKSDQEVSEEYKKGYFEKIDKIIQILIKEQYPYYSKRIKLLIAFSKQYKKFYSKITKKHNNEDKLKIFKYNIEEYSHIFHFVNIDKFNQYEIKSIKDAFYNDKYFLKNFIDFFRLVPKKNPIPKGDHNLNRYTDADSKEYEKIFKKNNLFLAFIEYINENKYKKQMLIKDRRVNNDNSNILSKLFYL</sequence>
<comment type="caution">
    <text evidence="1">The sequence shown here is derived from an EMBL/GenBank/DDBJ whole genome shotgun (WGS) entry which is preliminary data.</text>
</comment>
<organism evidence="1">
    <name type="scientific">Campylobacter coli</name>
    <dbReference type="NCBI Taxonomy" id="195"/>
    <lineage>
        <taxon>Bacteria</taxon>
        <taxon>Pseudomonadati</taxon>
        <taxon>Campylobacterota</taxon>
        <taxon>Epsilonproteobacteria</taxon>
        <taxon>Campylobacterales</taxon>
        <taxon>Campylobacteraceae</taxon>
        <taxon>Campylobacter</taxon>
    </lineage>
</organism>
<dbReference type="SUPFAM" id="SSF53098">
    <property type="entry name" value="Ribonuclease H-like"/>
    <property type="match status" value="2"/>
</dbReference>
<reference evidence="1" key="1">
    <citation type="submission" date="2019-08" db="EMBL/GenBank/DDBJ databases">
        <authorList>
            <person name="Ashton P.M."/>
            <person name="Dallman T."/>
            <person name="Nair S."/>
            <person name="De Pinna E."/>
            <person name="Peters T."/>
            <person name="Grant K."/>
        </authorList>
    </citation>
    <scope>NUCLEOTIDE SEQUENCE</scope>
    <source>
        <strain evidence="1">241883</strain>
    </source>
</reference>
<dbReference type="InterPro" id="IPR036397">
    <property type="entry name" value="RNaseH_sf"/>
</dbReference>
<proteinExistence type="predicted"/>
<dbReference type="InterPro" id="IPR013520">
    <property type="entry name" value="Ribonucl_H"/>
</dbReference>
<dbReference type="InterPro" id="IPR012337">
    <property type="entry name" value="RNaseH-like_sf"/>
</dbReference>
<accession>A0A5Y8XH41</accession>